<keyword evidence="5" id="KW-1185">Reference proteome</keyword>
<dbReference type="PANTHER" id="PTHR43179:SF12">
    <property type="entry name" value="GALACTOFURANOSYLTRANSFERASE GLFT2"/>
    <property type="match status" value="1"/>
</dbReference>
<name>I5B5V0_9BACT</name>
<comment type="similarity">
    <text evidence="1">Belongs to the glycosyltransferase 2 family.</text>
</comment>
<reference evidence="4 5" key="1">
    <citation type="submission" date="2011-09" db="EMBL/GenBank/DDBJ databases">
        <authorList>
            <consortium name="US DOE Joint Genome Institute (JGI-PGF)"/>
            <person name="Lucas S."/>
            <person name="Han J."/>
            <person name="Lapidus A."/>
            <person name="Cheng J.-F."/>
            <person name="Goodwin L."/>
            <person name="Pitluck S."/>
            <person name="Peters L."/>
            <person name="Land M.L."/>
            <person name="Hauser L."/>
            <person name="Orellana R."/>
            <person name="Lovley D."/>
            <person name="Woyke T.J."/>
        </authorList>
    </citation>
    <scope>NUCLEOTIDE SEQUENCE [LARGE SCALE GENOMIC DNA]</scope>
    <source>
        <strain evidence="4 5">2ac9</strain>
    </source>
</reference>
<evidence type="ECO:0000313" key="5">
    <source>
        <dbReference type="Proteomes" id="UP000005778"/>
    </source>
</evidence>
<dbReference type="Proteomes" id="UP000005778">
    <property type="component" value="Chromosome"/>
</dbReference>
<dbReference type="HOGENOM" id="CLU_371208_0_0_7"/>
<proteinExistence type="inferred from homology"/>
<organism evidence="4 5">
    <name type="scientific">Desulfobacter postgatei 2ac9</name>
    <dbReference type="NCBI Taxonomy" id="879212"/>
    <lineage>
        <taxon>Bacteria</taxon>
        <taxon>Pseudomonadati</taxon>
        <taxon>Thermodesulfobacteriota</taxon>
        <taxon>Desulfobacteria</taxon>
        <taxon>Desulfobacterales</taxon>
        <taxon>Desulfobacteraceae</taxon>
        <taxon>Desulfobacter</taxon>
    </lineage>
</organism>
<sequence length="749" mass="84060">MVQDRLDEAVSSASIMHHNYPNLPESYVLYAKALSKAGRFSQSMAVWEEAVNYLPLKTIWLAQAIQVAVKVGNEEVIKRLLSLLEGIFIHPPSAGLLAELTRQGRIVSGSVGIHCNQVMGWTWLPVGMGPRIEPIGGGASSPTILHTSMQICGTHALRSFALALPESKDAYSLRVFSPDHKDIPGSPLTCEPVSSISVRKTNRTGRPVVLMPVYDDKRATWISLASLLASQRVCTTPFDIVVVWDHGPDRHLFQYLERLARFQKIKLEVTPRNLGFLGAVNHGLRQYPNRDIVLLNADTIVNGDWFDRLHRISRACPKVGTITPMGSFAELVSFPSPRDPADVTSRKTTAKIDQAFKDAAGRRPWLEIPVGVGFCMYVTRELLNRIGGLDGYWLFSGYGEEVDLCLRAKKAGFCNLVALNVFVAHFGNRSFGLRKKALVAQNNKALFSRYPEYDKQYRQFLQDDPLRPHREAVSLKLYRPLDGPLHILYAWDKDSPNIDLLREAGKLQNQAWGALLIQDLGTKTYVTLQVRREIKLADTRFILPLQWPNLKTAMERLSPTCLMLHSLAAPVLKLAQQLGYPMELCLGQLTPQLLRLWRNGSPCPEDAFNMIRRVHCLDKDVAGWISAAGINAEVVLRENHIPVSEYFCAEIPAFPAWLVPAPRHLEEFRRLCSQASQQSRYGTLFYVLGVNDLWGNTPRPANIRPCPPVDREKSTPARAMLIIGNDPEQIRMWSAWAADRKIPCYLSVA</sequence>
<reference evidence="4 5" key="2">
    <citation type="submission" date="2012-02" db="EMBL/GenBank/DDBJ databases">
        <title>Improved High-Quality Draft sequence of Desulfobacter postgatei 2ac9.</title>
        <authorList>
            <consortium name="US DOE Joint Genome Institute"/>
            <person name="Lucas S."/>
            <person name="Han J."/>
            <person name="Lapidus A."/>
            <person name="Cheng J.-F."/>
            <person name="Goodwin L."/>
            <person name="Pitluck S."/>
            <person name="Peters L."/>
            <person name="Ovchinnikova G."/>
            <person name="Held B."/>
            <person name="Detter J.C."/>
            <person name="Han C."/>
            <person name="Tapia R."/>
            <person name="Land M."/>
            <person name="Hauser L."/>
            <person name="Kyrpides N."/>
            <person name="Ivanova N."/>
            <person name="Pagani I."/>
            <person name="Orellana R."/>
            <person name="Lovley D."/>
            <person name="Woyke T."/>
        </authorList>
    </citation>
    <scope>NUCLEOTIDE SEQUENCE [LARGE SCALE GENOMIC DNA]</scope>
    <source>
        <strain evidence="4 5">2ac9</strain>
    </source>
</reference>
<dbReference type="Gene3D" id="3.90.550.10">
    <property type="entry name" value="Spore Coat Polysaccharide Biosynthesis Protein SpsA, Chain A"/>
    <property type="match status" value="1"/>
</dbReference>
<dbReference type="InterPro" id="IPR029044">
    <property type="entry name" value="Nucleotide-diphossugar_trans"/>
</dbReference>
<dbReference type="GO" id="GO:0016757">
    <property type="term" value="F:glycosyltransferase activity"/>
    <property type="evidence" value="ECO:0007669"/>
    <property type="project" value="UniProtKB-KW"/>
</dbReference>
<protein>
    <submittedName>
        <fullName evidence="4">Putative glycosyltransferase</fullName>
    </submittedName>
</protein>
<evidence type="ECO:0000256" key="3">
    <source>
        <dbReference type="ARBA" id="ARBA00022679"/>
    </source>
</evidence>
<evidence type="ECO:0000256" key="2">
    <source>
        <dbReference type="ARBA" id="ARBA00022676"/>
    </source>
</evidence>
<gene>
    <name evidence="4" type="ORF">DespoDRAFT_03054</name>
</gene>
<dbReference type="Pfam" id="PF13641">
    <property type="entry name" value="Glyco_tranf_2_3"/>
    <property type="match status" value="1"/>
</dbReference>
<keyword evidence="3 4" id="KW-0808">Transferase</keyword>
<accession>I5B5V0</accession>
<keyword evidence="2" id="KW-0328">Glycosyltransferase</keyword>
<evidence type="ECO:0000256" key="1">
    <source>
        <dbReference type="ARBA" id="ARBA00006739"/>
    </source>
</evidence>
<dbReference type="eggNOG" id="COG1216">
    <property type="taxonomic scope" value="Bacteria"/>
</dbReference>
<dbReference type="EMBL" id="CM001488">
    <property type="protein sequence ID" value="EIM64863.1"/>
    <property type="molecule type" value="Genomic_DNA"/>
</dbReference>
<dbReference type="STRING" id="879212.DespoDRAFT_03054"/>
<dbReference type="SUPFAM" id="SSF53448">
    <property type="entry name" value="Nucleotide-diphospho-sugar transferases"/>
    <property type="match status" value="1"/>
</dbReference>
<dbReference type="AlphaFoldDB" id="I5B5V0"/>
<dbReference type="PANTHER" id="PTHR43179">
    <property type="entry name" value="RHAMNOSYLTRANSFERASE WBBL"/>
    <property type="match status" value="1"/>
</dbReference>
<evidence type="ECO:0000313" key="4">
    <source>
        <dbReference type="EMBL" id="EIM64863.1"/>
    </source>
</evidence>